<proteinExistence type="predicted"/>
<keyword evidence="1" id="KW-0472">Membrane</keyword>
<name>A0A077PNX3_XENBV</name>
<evidence type="ECO:0000256" key="1">
    <source>
        <dbReference type="SAM" id="Phobius"/>
    </source>
</evidence>
<evidence type="ECO:0000313" key="2">
    <source>
        <dbReference type="EMBL" id="CDH21519.1"/>
    </source>
</evidence>
<reference evidence="2" key="1">
    <citation type="submission" date="2013-07" db="EMBL/GenBank/DDBJ databases">
        <title>Sub-species coevolution in mutualistic symbiosis.</title>
        <authorList>
            <person name="Murfin K."/>
            <person name="Klassen J."/>
            <person name="Lee M."/>
            <person name="Forst S."/>
            <person name="Stock P."/>
            <person name="Goodrich-Blair H."/>
        </authorList>
    </citation>
    <scope>NUCLEOTIDE SEQUENCE [LARGE SCALE GENOMIC DNA]</scope>
    <source>
        <strain evidence="2">Kraussei Quebec</strain>
    </source>
</reference>
<gene>
    <name evidence="2" type="ORF">XBKQ1_510009</name>
</gene>
<dbReference type="EMBL" id="CBSY010000241">
    <property type="protein sequence ID" value="CDH21519.1"/>
    <property type="molecule type" value="Genomic_DNA"/>
</dbReference>
<keyword evidence="3" id="KW-1185">Reference proteome</keyword>
<accession>A0A077PNX3</accession>
<sequence length="39" mass="4717">MLNFNTERRIKGVFLLFYILHLSNYSFVGYKLKSIGYRN</sequence>
<dbReference type="Proteomes" id="UP000028500">
    <property type="component" value="Unassembled WGS sequence"/>
</dbReference>
<keyword evidence="1" id="KW-1133">Transmembrane helix</keyword>
<organism evidence="2 3">
    <name type="scientific">Xenorhabdus bovienii str. kraussei Quebec</name>
    <dbReference type="NCBI Taxonomy" id="1398203"/>
    <lineage>
        <taxon>Bacteria</taxon>
        <taxon>Pseudomonadati</taxon>
        <taxon>Pseudomonadota</taxon>
        <taxon>Gammaproteobacteria</taxon>
        <taxon>Enterobacterales</taxon>
        <taxon>Morganellaceae</taxon>
        <taxon>Xenorhabdus</taxon>
    </lineage>
</organism>
<comment type="caution">
    <text evidence="2">The sequence shown here is derived from an EMBL/GenBank/DDBJ whole genome shotgun (WGS) entry which is preliminary data.</text>
</comment>
<dbReference type="AlphaFoldDB" id="A0A077PNX3"/>
<feature type="transmembrane region" description="Helical" evidence="1">
    <location>
        <begin position="12"/>
        <end position="30"/>
    </location>
</feature>
<protein>
    <submittedName>
        <fullName evidence="2">Uncharacterized protein</fullName>
    </submittedName>
</protein>
<evidence type="ECO:0000313" key="3">
    <source>
        <dbReference type="Proteomes" id="UP000028500"/>
    </source>
</evidence>
<dbReference type="HOGENOM" id="CLU_3319447_0_0_6"/>
<keyword evidence="1" id="KW-0812">Transmembrane</keyword>